<dbReference type="AlphaFoldDB" id="Q67UD0"/>
<reference evidence="3" key="2">
    <citation type="submission" date="2002-07" db="EMBL/GenBank/DDBJ databases">
        <title>Oryza sativa nipponbare(GA3) genomic DNA, chromosome 9, BAC clone:OJ1596_C06.</title>
        <authorList>
            <person name="Sasaki T."/>
            <person name="Matsumoto T."/>
            <person name="Hattori M."/>
            <person name="Sakaki Y."/>
            <person name="Katayose Y."/>
        </authorList>
    </citation>
    <scope>NUCLEOTIDE SEQUENCE</scope>
</reference>
<organism evidence="3 4">
    <name type="scientific">Oryza sativa subsp. japonica</name>
    <name type="common">Rice</name>
    <dbReference type="NCBI Taxonomy" id="39947"/>
    <lineage>
        <taxon>Eukaryota</taxon>
        <taxon>Viridiplantae</taxon>
        <taxon>Streptophyta</taxon>
        <taxon>Embryophyta</taxon>
        <taxon>Tracheophyta</taxon>
        <taxon>Spermatophyta</taxon>
        <taxon>Magnoliopsida</taxon>
        <taxon>Liliopsida</taxon>
        <taxon>Poales</taxon>
        <taxon>Poaceae</taxon>
        <taxon>BOP clade</taxon>
        <taxon>Oryzoideae</taxon>
        <taxon>Oryzeae</taxon>
        <taxon>Oryzinae</taxon>
        <taxon>Oryza</taxon>
        <taxon>Oryza sativa</taxon>
    </lineage>
</organism>
<dbReference type="EMBL" id="AP005308">
    <property type="protein sequence ID" value="BAD37949.1"/>
    <property type="molecule type" value="Genomic_DNA"/>
</dbReference>
<reference evidence="4" key="4">
    <citation type="journal article" date="2008" name="Nucleic Acids Res.">
        <title>The rice annotation project database (RAP-DB): 2008 update.</title>
        <authorList>
            <consortium name="The rice annotation project (RAP)"/>
        </authorList>
    </citation>
    <scope>GENOME REANNOTATION</scope>
    <source>
        <strain evidence="4">cv. Nipponbare</strain>
    </source>
</reference>
<evidence type="ECO:0000313" key="4">
    <source>
        <dbReference type="Proteomes" id="UP000000763"/>
    </source>
</evidence>
<feature type="region of interest" description="Disordered" evidence="1">
    <location>
        <begin position="36"/>
        <end position="65"/>
    </location>
</feature>
<gene>
    <name evidence="3" type="ORF">OJ1596_C06.33</name>
    <name evidence="2" type="ORF">P0047B10.15</name>
</gene>
<protein>
    <submittedName>
        <fullName evidence="3">Uncharacterized protein</fullName>
    </submittedName>
</protein>
<accession>Q67UD0</accession>
<sequence>MPAAHGCFIPNRMAELDLSTSRLVVRRTGTVLSGHECTTRRCPSMPVGTRPPPPAPPPPPPPPPHRRLLGHLGLLSSQLRVVERRLQVRRHAVDDIAVGAAASLCFRCSRRRRAPATVAQPRPPLSCLACWLRPLCTRRFASPRRREEEKEGG</sequence>
<reference evidence="4" key="3">
    <citation type="journal article" date="2005" name="Nature">
        <title>The map-based sequence of the rice genome.</title>
        <authorList>
            <consortium name="International rice genome sequencing project (IRGSP)"/>
            <person name="Matsumoto T."/>
            <person name="Wu J."/>
            <person name="Kanamori H."/>
            <person name="Katayose Y."/>
            <person name="Fujisawa M."/>
            <person name="Namiki N."/>
            <person name="Mizuno H."/>
            <person name="Yamamoto K."/>
            <person name="Antonio B.A."/>
            <person name="Baba T."/>
            <person name="Sakata K."/>
            <person name="Nagamura Y."/>
            <person name="Aoki H."/>
            <person name="Arikawa K."/>
            <person name="Arita K."/>
            <person name="Bito T."/>
            <person name="Chiden Y."/>
            <person name="Fujitsuka N."/>
            <person name="Fukunaka R."/>
            <person name="Hamada M."/>
            <person name="Harada C."/>
            <person name="Hayashi A."/>
            <person name="Hijishita S."/>
            <person name="Honda M."/>
            <person name="Hosokawa S."/>
            <person name="Ichikawa Y."/>
            <person name="Idonuma A."/>
            <person name="Iijima M."/>
            <person name="Ikeda M."/>
            <person name="Ikeno M."/>
            <person name="Ito K."/>
            <person name="Ito S."/>
            <person name="Ito T."/>
            <person name="Ito Y."/>
            <person name="Ito Y."/>
            <person name="Iwabuchi A."/>
            <person name="Kamiya K."/>
            <person name="Karasawa W."/>
            <person name="Kurita K."/>
            <person name="Katagiri S."/>
            <person name="Kikuta A."/>
            <person name="Kobayashi H."/>
            <person name="Kobayashi N."/>
            <person name="Machita K."/>
            <person name="Maehara T."/>
            <person name="Masukawa M."/>
            <person name="Mizubayashi T."/>
            <person name="Mukai Y."/>
            <person name="Nagasaki H."/>
            <person name="Nagata Y."/>
            <person name="Naito S."/>
            <person name="Nakashima M."/>
            <person name="Nakama Y."/>
            <person name="Nakamichi Y."/>
            <person name="Nakamura M."/>
            <person name="Meguro A."/>
            <person name="Negishi M."/>
            <person name="Ohta I."/>
            <person name="Ohta T."/>
            <person name="Okamoto M."/>
            <person name="Ono N."/>
            <person name="Saji S."/>
            <person name="Sakaguchi M."/>
            <person name="Sakai K."/>
            <person name="Shibata M."/>
            <person name="Shimokawa T."/>
            <person name="Song J."/>
            <person name="Takazaki Y."/>
            <person name="Terasawa K."/>
            <person name="Tsugane M."/>
            <person name="Tsuji K."/>
            <person name="Ueda S."/>
            <person name="Waki K."/>
            <person name="Yamagata H."/>
            <person name="Yamamoto M."/>
            <person name="Yamamoto S."/>
            <person name="Yamane H."/>
            <person name="Yoshiki S."/>
            <person name="Yoshihara R."/>
            <person name="Yukawa K."/>
            <person name="Zhong H."/>
            <person name="Yano M."/>
            <person name="Yuan Q."/>
            <person name="Ouyang S."/>
            <person name="Liu J."/>
            <person name="Jones K.M."/>
            <person name="Gansberger K."/>
            <person name="Moffat K."/>
            <person name="Hill J."/>
            <person name="Bera J."/>
            <person name="Fadrosh D."/>
            <person name="Jin S."/>
            <person name="Johri S."/>
            <person name="Kim M."/>
            <person name="Overton L."/>
            <person name="Reardon M."/>
            <person name="Tsitrin T."/>
            <person name="Vuong H."/>
            <person name="Weaver B."/>
            <person name="Ciecko A."/>
            <person name="Tallon L."/>
            <person name="Jackson J."/>
            <person name="Pai G."/>
            <person name="Aken S.V."/>
            <person name="Utterback T."/>
            <person name="Reidmuller S."/>
            <person name="Feldblyum T."/>
            <person name="Hsiao J."/>
            <person name="Zismann V."/>
            <person name="Iobst S."/>
            <person name="de Vazeille A.R."/>
            <person name="Buell C.R."/>
            <person name="Ying K."/>
            <person name="Li Y."/>
            <person name="Lu T."/>
            <person name="Huang Y."/>
            <person name="Zhao Q."/>
            <person name="Feng Q."/>
            <person name="Zhang L."/>
            <person name="Zhu J."/>
            <person name="Weng Q."/>
            <person name="Mu J."/>
            <person name="Lu Y."/>
            <person name="Fan D."/>
            <person name="Liu Y."/>
            <person name="Guan J."/>
            <person name="Zhang Y."/>
            <person name="Yu S."/>
            <person name="Liu X."/>
            <person name="Zhang Y."/>
            <person name="Hong G."/>
            <person name="Han B."/>
            <person name="Choisne N."/>
            <person name="Demange N."/>
            <person name="Orjeda G."/>
            <person name="Samain S."/>
            <person name="Cattolico L."/>
            <person name="Pelletier E."/>
            <person name="Couloux A."/>
            <person name="Segurens B."/>
            <person name="Wincker P."/>
            <person name="D'Hont A."/>
            <person name="Scarpelli C."/>
            <person name="Weissenbach J."/>
            <person name="Salanoubat M."/>
            <person name="Quetier F."/>
            <person name="Yu Y."/>
            <person name="Kim H.R."/>
            <person name="Rambo T."/>
            <person name="Currie J."/>
            <person name="Collura K."/>
            <person name="Luo M."/>
            <person name="Yang T."/>
            <person name="Ammiraju J.S.S."/>
            <person name="Engler F."/>
            <person name="Soderlund C."/>
            <person name="Wing R.A."/>
            <person name="Palmer L.E."/>
            <person name="de la Bastide M."/>
            <person name="Spiegel L."/>
            <person name="Nascimento L."/>
            <person name="Zutavern T."/>
            <person name="O'Shaughnessy A."/>
            <person name="Dike S."/>
            <person name="Dedhia N."/>
            <person name="Preston R."/>
            <person name="Balija V."/>
            <person name="McCombie W.R."/>
            <person name="Chow T."/>
            <person name="Chen H."/>
            <person name="Chung M."/>
            <person name="Chen C."/>
            <person name="Shaw J."/>
            <person name="Wu H."/>
            <person name="Hsiao K."/>
            <person name="Chao Y."/>
            <person name="Chu M."/>
            <person name="Cheng C."/>
            <person name="Hour A."/>
            <person name="Lee P."/>
            <person name="Lin S."/>
            <person name="Lin Y."/>
            <person name="Liou J."/>
            <person name="Liu S."/>
            <person name="Hsing Y."/>
            <person name="Raghuvanshi S."/>
            <person name="Mohanty A."/>
            <person name="Bharti A.K."/>
            <person name="Gaur A."/>
            <person name="Gupta V."/>
            <person name="Kumar D."/>
            <person name="Ravi V."/>
            <person name="Vij S."/>
            <person name="Kapur A."/>
            <person name="Khurana P."/>
            <person name="Khurana P."/>
            <person name="Khurana J.P."/>
            <person name="Tyagi A.K."/>
            <person name="Gaikwad K."/>
            <person name="Singh A."/>
            <person name="Dalal V."/>
            <person name="Srivastava S."/>
            <person name="Dixit A."/>
            <person name="Pal A.K."/>
            <person name="Ghazi I.A."/>
            <person name="Yadav M."/>
            <person name="Pandit A."/>
            <person name="Bhargava A."/>
            <person name="Sureshbabu K."/>
            <person name="Batra K."/>
            <person name="Sharma T.R."/>
            <person name="Mohapatra T."/>
            <person name="Singh N.K."/>
            <person name="Messing J."/>
            <person name="Nelson A.B."/>
            <person name="Fuks G."/>
            <person name="Kavchok S."/>
            <person name="Keizer G."/>
            <person name="Linton E."/>
            <person name="Llaca V."/>
            <person name="Song R."/>
            <person name="Tanyolac B."/>
            <person name="Young S."/>
            <person name="Ho-Il K."/>
            <person name="Hahn J.H."/>
            <person name="Sangsakoo G."/>
            <person name="Vanavichit A."/>
            <person name="de Mattos Luiz.A.T."/>
            <person name="Zimmer P.D."/>
            <person name="Malone G."/>
            <person name="Dellagostin O."/>
            <person name="de Oliveira A.C."/>
            <person name="Bevan M."/>
            <person name="Bancroft I."/>
            <person name="Minx P."/>
            <person name="Cordum H."/>
            <person name="Wilson R."/>
            <person name="Cheng Z."/>
            <person name="Jin W."/>
            <person name="Jiang J."/>
            <person name="Leong S.A."/>
            <person name="Iwama H."/>
            <person name="Gojobori T."/>
            <person name="Itoh T."/>
            <person name="Niimura Y."/>
            <person name="Fujii Y."/>
            <person name="Habara T."/>
            <person name="Sakai H."/>
            <person name="Sato Y."/>
            <person name="Wilson G."/>
            <person name="Kumar K."/>
            <person name="McCouch S."/>
            <person name="Juretic N."/>
            <person name="Hoen D."/>
            <person name="Wright S."/>
            <person name="Bruskiewich R."/>
            <person name="Bureau T."/>
            <person name="Miyao A."/>
            <person name="Hirochika H."/>
            <person name="Nishikawa T."/>
            <person name="Kadowaki K."/>
            <person name="Sugiura M."/>
            <person name="Burr B."/>
            <person name="Sasaki T."/>
        </authorList>
    </citation>
    <scope>NUCLEOTIDE SEQUENCE [LARGE SCALE GENOMIC DNA]</scope>
    <source>
        <strain evidence="4">cv. Nipponbare</strain>
    </source>
</reference>
<dbReference type="Proteomes" id="UP000000763">
    <property type="component" value="Chromosome 9"/>
</dbReference>
<evidence type="ECO:0000256" key="1">
    <source>
        <dbReference type="SAM" id="MobiDB-lite"/>
    </source>
</evidence>
<feature type="compositionally biased region" description="Pro residues" evidence="1">
    <location>
        <begin position="49"/>
        <end position="63"/>
    </location>
</feature>
<evidence type="ECO:0000313" key="2">
    <source>
        <dbReference type="EMBL" id="BAD37949.1"/>
    </source>
</evidence>
<evidence type="ECO:0000313" key="3">
    <source>
        <dbReference type="EMBL" id="BAD38241.1"/>
    </source>
</evidence>
<proteinExistence type="predicted"/>
<dbReference type="EMBL" id="AP005575">
    <property type="protein sequence ID" value="BAD38241.1"/>
    <property type="molecule type" value="Genomic_DNA"/>
</dbReference>
<reference evidence="2" key="1">
    <citation type="submission" date="2002-05" db="EMBL/GenBank/DDBJ databases">
        <title>Oryza sativa nipponbare(GA3) genomic DNA, chromosome 9, PAC clone:P0047B10.</title>
        <authorList>
            <person name="Sasaki T."/>
            <person name="Matsumoto T."/>
            <person name="Katayose Y."/>
        </authorList>
    </citation>
    <scope>NUCLEOTIDE SEQUENCE</scope>
</reference>
<name>Q67UD0_ORYSJ</name>